<accession>U1N657</accession>
<sequence>MFAGASVLAVDVSELFLGAGTVAAGFPAIINGLKQLNRAWRVYTTDSVPINEAIATDELVQITGSVQPSQSSSVIVSPIRSEECVAYEYQIRSQLSDNSTNIDSGIEYRPFRISDGTAEIIVDPTQQSLSFETQKKTVTGAHRVSEEIDVEKVDMDPSADVNDSGSVPNPIELIEGTISTGEEIAVVGKANPASNGATEETSIDANGVMTPTTGHLNIIDNLTRTTAMKIGAQGVLLSIVGSVFSFGGLIFLLRNLGYLL</sequence>
<feature type="transmembrane region" description="Helical" evidence="1">
    <location>
        <begin position="234"/>
        <end position="253"/>
    </location>
</feature>
<feature type="transmembrane region" description="Helical" evidence="1">
    <location>
        <begin position="15"/>
        <end position="33"/>
    </location>
</feature>
<dbReference type="HOGENOM" id="CLU_1067959_0_0_2"/>
<name>U1N657_9EURY</name>
<dbReference type="AlphaFoldDB" id="U1N657"/>
<evidence type="ECO:0000313" key="3">
    <source>
        <dbReference type="Proteomes" id="UP000030649"/>
    </source>
</evidence>
<proteinExistence type="predicted"/>
<keyword evidence="1" id="KW-0472">Membrane</keyword>
<keyword evidence="1" id="KW-1133">Transmembrane helix</keyword>
<gene>
    <name evidence="2" type="ORF">J07HQW1_02170</name>
</gene>
<dbReference type="Proteomes" id="UP000030649">
    <property type="component" value="Unassembled WGS sequence"/>
</dbReference>
<evidence type="ECO:0000313" key="2">
    <source>
        <dbReference type="EMBL" id="ERG92135.1"/>
    </source>
</evidence>
<reference evidence="2 3" key="1">
    <citation type="journal article" date="2013" name="PLoS ONE">
        <title>Assembly-driven community genomics of a hypersaline microbial ecosystem.</title>
        <authorList>
            <person name="Podell S."/>
            <person name="Ugalde J.A."/>
            <person name="Narasingarao P."/>
            <person name="Banfield J.F."/>
            <person name="Heidelberg K.B."/>
            <person name="Allen E.E."/>
        </authorList>
    </citation>
    <scope>NUCLEOTIDE SEQUENCE [LARGE SCALE GENOMIC DNA]</scope>
    <source>
        <strain evidence="3">J07HQW1</strain>
    </source>
</reference>
<organism evidence="2 3">
    <name type="scientific">Haloquadratum walsbyi J07HQW1</name>
    <dbReference type="NCBI Taxonomy" id="1238424"/>
    <lineage>
        <taxon>Archaea</taxon>
        <taxon>Methanobacteriati</taxon>
        <taxon>Methanobacteriota</taxon>
        <taxon>Stenosarchaea group</taxon>
        <taxon>Halobacteria</taxon>
        <taxon>Halobacteriales</taxon>
        <taxon>Haloferacaceae</taxon>
        <taxon>Haloquadratum</taxon>
    </lineage>
</organism>
<keyword evidence="1" id="KW-0812">Transmembrane</keyword>
<evidence type="ECO:0000256" key="1">
    <source>
        <dbReference type="SAM" id="Phobius"/>
    </source>
</evidence>
<dbReference type="EMBL" id="KE356560">
    <property type="protein sequence ID" value="ERG92135.1"/>
    <property type="molecule type" value="Genomic_DNA"/>
</dbReference>
<protein>
    <submittedName>
        <fullName evidence="2">Uncharacterized protein</fullName>
    </submittedName>
</protein>